<reference evidence="2 3" key="1">
    <citation type="submission" date="2020-04" db="EMBL/GenBank/DDBJ databases">
        <title>Draft Whole-Genome sequence of Marichromatium bheemlicum DSM 18632, type strain.</title>
        <authorList>
            <person name="Kyndt J.A."/>
            <person name="Meyer T.E."/>
        </authorList>
    </citation>
    <scope>NUCLEOTIDE SEQUENCE [LARGE SCALE GENOMIC DNA]</scope>
    <source>
        <strain evidence="2 3">DSM 18632</strain>
    </source>
</reference>
<dbReference type="Gene3D" id="3.40.50.720">
    <property type="entry name" value="NAD(P)-binding Rossmann-like Domain"/>
    <property type="match status" value="1"/>
</dbReference>
<name>A0ABX1ID84_9GAMM</name>
<dbReference type="PANTHER" id="PTHR43267">
    <property type="entry name" value="TRNA THREONYLCARBAMOYLADENOSINE DEHYDRATASE"/>
    <property type="match status" value="1"/>
</dbReference>
<sequence length="290" mass="31965">MPRHDFHFDTAFSRNIGWLTPQEQQHFRHRRIAIAGLGGVGGSHLLTLTRLGVGAFNISDFDTFGLVNFNRQAGASLRSIDRPKIDVVAEMALDINPELDLRTFPDGVSTDNVDAFLDGADIYVDGLDYFAVTARRQVFAACARRAIPAVTAAPLGMGAAVLVFVPEGMSFEDYFQLEGRNEDEQLIRFLLGLSPAMLQRSYLVAPEAVDFDHHLGPSTPMACELCAGIAATQVLKLLTGRGRVITAPRALHFDAYRNKLSITWRPGGNRNPLQRLGLAIAKYQLQRMRA</sequence>
<proteinExistence type="predicted"/>
<dbReference type="EMBL" id="JAAXKX010000024">
    <property type="protein sequence ID" value="NKN34300.1"/>
    <property type="molecule type" value="Genomic_DNA"/>
</dbReference>
<comment type="caution">
    <text evidence="2">The sequence shown here is derived from an EMBL/GenBank/DDBJ whole genome shotgun (WGS) entry which is preliminary data.</text>
</comment>
<dbReference type="Proteomes" id="UP000740754">
    <property type="component" value="Unassembled WGS sequence"/>
</dbReference>
<dbReference type="InterPro" id="IPR000594">
    <property type="entry name" value="ThiF_NAD_FAD-bd"/>
</dbReference>
<keyword evidence="2" id="KW-0548">Nucleotidyltransferase</keyword>
<dbReference type="NCBIfam" id="NF006077">
    <property type="entry name" value="PRK08223.1"/>
    <property type="match status" value="1"/>
</dbReference>
<keyword evidence="3" id="KW-1185">Reference proteome</keyword>
<evidence type="ECO:0000313" key="2">
    <source>
        <dbReference type="EMBL" id="NKN34300.1"/>
    </source>
</evidence>
<dbReference type="InterPro" id="IPR035985">
    <property type="entry name" value="Ubiquitin-activating_enz"/>
</dbReference>
<dbReference type="PANTHER" id="PTHR43267:SF1">
    <property type="entry name" value="TRNA THREONYLCARBAMOYLADENOSINE DEHYDRATASE"/>
    <property type="match status" value="1"/>
</dbReference>
<accession>A0ABX1ID84</accession>
<dbReference type="RefSeq" id="WP_168670684.1">
    <property type="nucleotide sequence ID" value="NZ_JAAXKX010000024.1"/>
</dbReference>
<dbReference type="InterPro" id="IPR045886">
    <property type="entry name" value="ThiF/MoeB/HesA"/>
</dbReference>
<protein>
    <submittedName>
        <fullName evidence="2">ThiF family adenylyltransferase</fullName>
    </submittedName>
</protein>
<organism evidence="2 3">
    <name type="scientific">Marichromatium bheemlicum</name>
    <dbReference type="NCBI Taxonomy" id="365339"/>
    <lineage>
        <taxon>Bacteria</taxon>
        <taxon>Pseudomonadati</taxon>
        <taxon>Pseudomonadota</taxon>
        <taxon>Gammaproteobacteria</taxon>
        <taxon>Chromatiales</taxon>
        <taxon>Chromatiaceae</taxon>
        <taxon>Marichromatium</taxon>
    </lineage>
</organism>
<evidence type="ECO:0000313" key="3">
    <source>
        <dbReference type="Proteomes" id="UP000740754"/>
    </source>
</evidence>
<dbReference type="Pfam" id="PF00899">
    <property type="entry name" value="ThiF"/>
    <property type="match status" value="1"/>
</dbReference>
<gene>
    <name evidence="2" type="ORF">HF203_13825</name>
</gene>
<feature type="domain" description="THIF-type NAD/FAD binding fold" evidence="1">
    <location>
        <begin position="13"/>
        <end position="260"/>
    </location>
</feature>
<keyword evidence="2" id="KW-0808">Transferase</keyword>
<dbReference type="GO" id="GO:0016779">
    <property type="term" value="F:nucleotidyltransferase activity"/>
    <property type="evidence" value="ECO:0007669"/>
    <property type="project" value="UniProtKB-KW"/>
</dbReference>
<dbReference type="SUPFAM" id="SSF69572">
    <property type="entry name" value="Activating enzymes of the ubiquitin-like proteins"/>
    <property type="match status" value="1"/>
</dbReference>
<dbReference type="CDD" id="cd01483">
    <property type="entry name" value="E1_enzyme_family"/>
    <property type="match status" value="1"/>
</dbReference>
<evidence type="ECO:0000259" key="1">
    <source>
        <dbReference type="Pfam" id="PF00899"/>
    </source>
</evidence>